<evidence type="ECO:0000256" key="3">
    <source>
        <dbReference type="ARBA" id="ARBA00022723"/>
    </source>
</evidence>
<reference evidence="8 9" key="1">
    <citation type="submission" date="2019-09" db="EMBL/GenBank/DDBJ databases">
        <title>Goodfellowia gen. nov., a new genus of the Pseudonocardineae related to Actinoalloteichus, containing Goodfellowia coeruleoviolacea gen. nov., comb. nov. gen. nov., comb. nov.</title>
        <authorList>
            <person name="Labeda D."/>
        </authorList>
    </citation>
    <scope>NUCLEOTIDE SEQUENCE [LARGE SCALE GENOMIC DNA]</scope>
    <source>
        <strain evidence="8 9">AN110305</strain>
    </source>
</reference>
<dbReference type="OrthoDB" id="502624at2"/>
<keyword evidence="5 7" id="KW-0408">Iron</keyword>
<dbReference type="RefSeq" id="WP_149848055.1">
    <property type="nucleotide sequence ID" value="NZ_VUOB01000005.1"/>
</dbReference>
<dbReference type="GO" id="GO:0004497">
    <property type="term" value="F:monooxygenase activity"/>
    <property type="evidence" value="ECO:0007669"/>
    <property type="project" value="UniProtKB-KW"/>
</dbReference>
<evidence type="ECO:0000256" key="2">
    <source>
        <dbReference type="ARBA" id="ARBA00022617"/>
    </source>
</evidence>
<dbReference type="Pfam" id="PF00067">
    <property type="entry name" value="p450"/>
    <property type="match status" value="1"/>
</dbReference>
<accession>A0A5B2XS28</accession>
<organism evidence="8 9">
    <name type="scientific">Solihabitans fulvus</name>
    <dbReference type="NCBI Taxonomy" id="1892852"/>
    <lineage>
        <taxon>Bacteria</taxon>
        <taxon>Bacillati</taxon>
        <taxon>Actinomycetota</taxon>
        <taxon>Actinomycetes</taxon>
        <taxon>Pseudonocardiales</taxon>
        <taxon>Pseudonocardiaceae</taxon>
        <taxon>Solihabitans</taxon>
    </lineage>
</organism>
<dbReference type="PANTHER" id="PTHR46696">
    <property type="entry name" value="P450, PUTATIVE (EUROFUNG)-RELATED"/>
    <property type="match status" value="1"/>
</dbReference>
<dbReference type="CDD" id="cd20625">
    <property type="entry name" value="CYP164-like"/>
    <property type="match status" value="1"/>
</dbReference>
<evidence type="ECO:0000256" key="7">
    <source>
        <dbReference type="RuleBase" id="RU000461"/>
    </source>
</evidence>
<dbReference type="Proteomes" id="UP000323454">
    <property type="component" value="Unassembled WGS sequence"/>
</dbReference>
<dbReference type="InterPro" id="IPR002397">
    <property type="entry name" value="Cyt_P450_B"/>
</dbReference>
<dbReference type="EMBL" id="VUOB01000005">
    <property type="protein sequence ID" value="KAA2265770.1"/>
    <property type="molecule type" value="Genomic_DNA"/>
</dbReference>
<dbReference type="InterPro" id="IPR017972">
    <property type="entry name" value="Cyt_P450_CS"/>
</dbReference>
<dbReference type="PANTHER" id="PTHR46696:SF1">
    <property type="entry name" value="CYTOCHROME P450 YJIB-RELATED"/>
    <property type="match status" value="1"/>
</dbReference>
<evidence type="ECO:0000256" key="4">
    <source>
        <dbReference type="ARBA" id="ARBA00023002"/>
    </source>
</evidence>
<dbReference type="FunFam" id="1.10.630.10:FF:000018">
    <property type="entry name" value="Cytochrome P450 monooxygenase"/>
    <property type="match status" value="1"/>
</dbReference>
<sequence>MTELGELVGQLMQASEDPYPTYDRIREHSRVCWVPDLGRWLVTGHREVLAVLNHGRVSVDRRRYGTAPDDDNGGYRPGGLPFVDPPDHTRLRSLVQDSFSPKTVARLRPEVQRLTDELLTRAAERGEMDLIADFAGPLPAIVLAGLLGIPARDQAMFRSWAMTIIETIDPVSHRVVSEDGHQARTDLTAYLTEVVAARRRRPEDDLISRMVRAEESGQRLTAAELLEMCLLLAIVGLETTTNLIGNGMSALLAHPAQLRRLREDPALVRGAVEELLRYDAPVQLAGRVAAEDIELAGQALRQGQVIGLVLGAANRDPLAFPLPDRLDIARGPANHVGFGRGIHFCLGAATARLEGAVAITALVTRFPDLRQSGAVKRRQNVHVRGFESLPLALN</sequence>
<evidence type="ECO:0000313" key="9">
    <source>
        <dbReference type="Proteomes" id="UP000323454"/>
    </source>
</evidence>
<keyword evidence="9" id="KW-1185">Reference proteome</keyword>
<dbReference type="InterPro" id="IPR036396">
    <property type="entry name" value="Cyt_P450_sf"/>
</dbReference>
<evidence type="ECO:0000313" key="8">
    <source>
        <dbReference type="EMBL" id="KAA2265770.1"/>
    </source>
</evidence>
<dbReference type="AlphaFoldDB" id="A0A5B2XS28"/>
<proteinExistence type="inferred from homology"/>
<keyword evidence="2 7" id="KW-0349">Heme</keyword>
<keyword evidence="6 7" id="KW-0503">Monooxygenase</keyword>
<dbReference type="SUPFAM" id="SSF48264">
    <property type="entry name" value="Cytochrome P450"/>
    <property type="match status" value="1"/>
</dbReference>
<dbReference type="GO" id="GO:0020037">
    <property type="term" value="F:heme binding"/>
    <property type="evidence" value="ECO:0007669"/>
    <property type="project" value="InterPro"/>
</dbReference>
<comment type="similarity">
    <text evidence="1 7">Belongs to the cytochrome P450 family.</text>
</comment>
<name>A0A5B2XS28_9PSEU</name>
<evidence type="ECO:0000256" key="6">
    <source>
        <dbReference type="ARBA" id="ARBA00023033"/>
    </source>
</evidence>
<dbReference type="GO" id="GO:0016705">
    <property type="term" value="F:oxidoreductase activity, acting on paired donors, with incorporation or reduction of molecular oxygen"/>
    <property type="evidence" value="ECO:0007669"/>
    <property type="project" value="InterPro"/>
</dbReference>
<dbReference type="PRINTS" id="PR00359">
    <property type="entry name" value="BP450"/>
</dbReference>
<reference evidence="8 9" key="2">
    <citation type="submission" date="2019-09" db="EMBL/GenBank/DDBJ databases">
        <authorList>
            <person name="Jin C."/>
        </authorList>
    </citation>
    <scope>NUCLEOTIDE SEQUENCE [LARGE SCALE GENOMIC DNA]</scope>
    <source>
        <strain evidence="8 9">AN110305</strain>
    </source>
</reference>
<gene>
    <name evidence="8" type="ORF">F0L68_04200</name>
</gene>
<comment type="caution">
    <text evidence="8">The sequence shown here is derived from an EMBL/GenBank/DDBJ whole genome shotgun (WGS) entry which is preliminary data.</text>
</comment>
<keyword evidence="3 7" id="KW-0479">Metal-binding</keyword>
<protein>
    <submittedName>
        <fullName evidence="8">Cytochrome P450</fullName>
    </submittedName>
</protein>
<evidence type="ECO:0000256" key="1">
    <source>
        <dbReference type="ARBA" id="ARBA00010617"/>
    </source>
</evidence>
<dbReference type="Gene3D" id="1.10.630.10">
    <property type="entry name" value="Cytochrome P450"/>
    <property type="match status" value="1"/>
</dbReference>
<dbReference type="GO" id="GO:0005506">
    <property type="term" value="F:iron ion binding"/>
    <property type="evidence" value="ECO:0007669"/>
    <property type="project" value="InterPro"/>
</dbReference>
<dbReference type="InterPro" id="IPR001128">
    <property type="entry name" value="Cyt_P450"/>
</dbReference>
<keyword evidence="4 7" id="KW-0560">Oxidoreductase</keyword>
<evidence type="ECO:0000256" key="5">
    <source>
        <dbReference type="ARBA" id="ARBA00023004"/>
    </source>
</evidence>
<dbReference type="PROSITE" id="PS00086">
    <property type="entry name" value="CYTOCHROME_P450"/>
    <property type="match status" value="1"/>
</dbReference>